<reference evidence="1 3" key="1">
    <citation type="submission" date="2018-04" db="EMBL/GenBank/DDBJ databases">
        <title>WGS assembly of Panicum hallii var. hallii HAL2.</title>
        <authorList>
            <person name="Lovell J."/>
            <person name="Jenkins J."/>
            <person name="Lowry D."/>
            <person name="Mamidi S."/>
            <person name="Sreedasyam A."/>
            <person name="Weng X."/>
            <person name="Barry K."/>
            <person name="Bonette J."/>
            <person name="Campitelli B."/>
            <person name="Daum C."/>
            <person name="Gordon S."/>
            <person name="Gould B."/>
            <person name="Lipzen A."/>
            <person name="MacQueen A."/>
            <person name="Palacio-Mejia J."/>
            <person name="Plott C."/>
            <person name="Shakirov E."/>
            <person name="Shu S."/>
            <person name="Yoshinaga Y."/>
            <person name="Zane M."/>
            <person name="Rokhsar D."/>
            <person name="Grimwood J."/>
            <person name="Schmutz J."/>
            <person name="Juenger T."/>
        </authorList>
    </citation>
    <scope>NUCLEOTIDE SEQUENCE [LARGE SCALE GENOMIC DNA]</scope>
    <source>
        <strain evidence="3">cv. HAL2</strain>
        <strain evidence="1">HAL2</strain>
    </source>
</reference>
<sequence length="76" mass="9059">MILKDGTFSRRLESSIRLVRDRFTPRGAYTSRLSKFCSKTSYENLYREGFPAAQQFFHTNLAARRCYWHNNRYTIG</sequence>
<name>A0A2T7C765_9POAL</name>
<proteinExistence type="predicted"/>
<keyword evidence="3" id="KW-1185">Reference proteome</keyword>
<dbReference type="EMBL" id="CM009757">
    <property type="protein sequence ID" value="PUZ39188.1"/>
    <property type="molecule type" value="Genomic_DNA"/>
</dbReference>
<dbReference type="OrthoDB" id="790507at2759"/>
<dbReference type="Gramene" id="PUZ39238">
    <property type="protein sequence ID" value="PUZ39238"/>
    <property type="gene ID" value="GQ55_9G270700"/>
</dbReference>
<dbReference type="Proteomes" id="UP000244336">
    <property type="component" value="Chromosome 9"/>
</dbReference>
<accession>A0A2T7C765</accession>
<gene>
    <name evidence="1" type="ORF">GQ55_9G265700</name>
    <name evidence="2" type="ORF">GQ55_9G270700</name>
</gene>
<evidence type="ECO:0000313" key="2">
    <source>
        <dbReference type="EMBL" id="PUZ39238.1"/>
    </source>
</evidence>
<protein>
    <submittedName>
        <fullName evidence="1">Uncharacterized protein</fullName>
    </submittedName>
</protein>
<dbReference type="Gramene" id="PUZ39188">
    <property type="protein sequence ID" value="PUZ39188"/>
    <property type="gene ID" value="GQ55_9G265700"/>
</dbReference>
<evidence type="ECO:0000313" key="1">
    <source>
        <dbReference type="EMBL" id="PUZ39188.1"/>
    </source>
</evidence>
<dbReference type="AlphaFoldDB" id="A0A2T7C765"/>
<evidence type="ECO:0000313" key="3">
    <source>
        <dbReference type="Proteomes" id="UP000244336"/>
    </source>
</evidence>
<dbReference type="EMBL" id="CM009757">
    <property type="protein sequence ID" value="PUZ39238.1"/>
    <property type="molecule type" value="Genomic_DNA"/>
</dbReference>
<organism evidence="1 3">
    <name type="scientific">Panicum hallii var. hallii</name>
    <dbReference type="NCBI Taxonomy" id="1504633"/>
    <lineage>
        <taxon>Eukaryota</taxon>
        <taxon>Viridiplantae</taxon>
        <taxon>Streptophyta</taxon>
        <taxon>Embryophyta</taxon>
        <taxon>Tracheophyta</taxon>
        <taxon>Spermatophyta</taxon>
        <taxon>Magnoliopsida</taxon>
        <taxon>Liliopsida</taxon>
        <taxon>Poales</taxon>
        <taxon>Poaceae</taxon>
        <taxon>PACMAD clade</taxon>
        <taxon>Panicoideae</taxon>
        <taxon>Panicodae</taxon>
        <taxon>Paniceae</taxon>
        <taxon>Panicinae</taxon>
        <taxon>Panicum</taxon>
        <taxon>Panicum sect. Panicum</taxon>
    </lineage>
</organism>